<accession>I4YS43</accession>
<evidence type="ECO:0000256" key="1">
    <source>
        <dbReference type="SAM" id="Phobius"/>
    </source>
</evidence>
<dbReference type="STRING" id="864069.MicloDRAFT_00033350"/>
<keyword evidence="1" id="KW-0812">Transmembrane</keyword>
<keyword evidence="3" id="KW-1185">Reference proteome</keyword>
<feature type="transmembrane region" description="Helical" evidence="1">
    <location>
        <begin position="35"/>
        <end position="51"/>
    </location>
</feature>
<sequence length="71" mass="7556" precursor="true">MMRFRATMMAAILFGGVCLMLGTLGAMMIESGRILSIYGIAVLGFAAWVSRDSFQRNRAGQGGSKPKGSLP</sequence>
<dbReference type="OrthoDB" id="8021042at2"/>
<dbReference type="HOGENOM" id="CLU_2771278_0_0_5"/>
<evidence type="ECO:0000313" key="2">
    <source>
        <dbReference type="EMBL" id="EIM26785.1"/>
    </source>
</evidence>
<dbReference type="RefSeq" id="WP_009762836.1">
    <property type="nucleotide sequence ID" value="NZ_CP141050.1"/>
</dbReference>
<dbReference type="Proteomes" id="UP000003947">
    <property type="component" value="Unassembled WGS sequence"/>
</dbReference>
<dbReference type="AlphaFoldDB" id="I4YS43"/>
<protein>
    <submittedName>
        <fullName evidence="2">Uncharacterized protein</fullName>
    </submittedName>
</protein>
<keyword evidence="1" id="KW-1133">Transmembrane helix</keyword>
<evidence type="ECO:0000313" key="3">
    <source>
        <dbReference type="Proteomes" id="UP000003947"/>
    </source>
</evidence>
<organism evidence="2 3">
    <name type="scientific">Microvirga lotononidis</name>
    <dbReference type="NCBI Taxonomy" id="864069"/>
    <lineage>
        <taxon>Bacteria</taxon>
        <taxon>Pseudomonadati</taxon>
        <taxon>Pseudomonadota</taxon>
        <taxon>Alphaproteobacteria</taxon>
        <taxon>Hyphomicrobiales</taxon>
        <taxon>Methylobacteriaceae</taxon>
        <taxon>Microvirga</taxon>
    </lineage>
</organism>
<proteinExistence type="predicted"/>
<name>I4YS43_9HYPH</name>
<reference evidence="2 3" key="1">
    <citation type="submission" date="2012-02" db="EMBL/GenBank/DDBJ databases">
        <title>Improved High-Quality Draft sequence of Microvirga sp. WSM3557.</title>
        <authorList>
            <consortium name="US DOE Joint Genome Institute"/>
            <person name="Lucas S."/>
            <person name="Han J."/>
            <person name="Lapidus A."/>
            <person name="Cheng J.-F."/>
            <person name="Goodwin L."/>
            <person name="Pitluck S."/>
            <person name="Peters L."/>
            <person name="Zhang X."/>
            <person name="Detter J.C."/>
            <person name="Han C."/>
            <person name="Tapia R."/>
            <person name="Land M."/>
            <person name="Hauser L."/>
            <person name="Kyrpides N."/>
            <person name="Ivanova N."/>
            <person name="Pagani I."/>
            <person name="Brau L."/>
            <person name="Yates R."/>
            <person name="O'Hara G."/>
            <person name="Rui T."/>
            <person name="Howieson J."/>
            <person name="Reeve W."/>
            <person name="Woyke T."/>
        </authorList>
    </citation>
    <scope>NUCLEOTIDE SEQUENCE [LARGE SCALE GENOMIC DNA]</scope>
    <source>
        <strain evidence="2 3">WSM3557</strain>
    </source>
</reference>
<dbReference type="PATRIC" id="fig|864069.3.peg.3629"/>
<dbReference type="EMBL" id="JH660645">
    <property type="protein sequence ID" value="EIM26785.1"/>
    <property type="molecule type" value="Genomic_DNA"/>
</dbReference>
<gene>
    <name evidence="2" type="ORF">MicloDRAFT_00033350</name>
</gene>
<keyword evidence="1" id="KW-0472">Membrane</keyword>